<proteinExistence type="predicted"/>
<reference evidence="1 2" key="2">
    <citation type="submission" date="2009-02" db="EMBL/GenBank/DDBJ databases">
        <title>Draft genome sequence of Holdemania filiformis DSM 12042.</title>
        <authorList>
            <person name="Sudarsanam P."/>
            <person name="Ley R."/>
            <person name="Guruge J."/>
            <person name="Turnbaugh P.J."/>
            <person name="Mahowald M."/>
            <person name="Liep D."/>
            <person name="Gordon J."/>
        </authorList>
    </citation>
    <scope>NUCLEOTIDE SEQUENCE [LARGE SCALE GENOMIC DNA]</scope>
    <source>
        <strain evidence="1 2">DSM 12042</strain>
    </source>
</reference>
<gene>
    <name evidence="1" type="ORF">HOLDEFILI_00738</name>
</gene>
<dbReference type="EMBL" id="ACCF01000047">
    <property type="protein sequence ID" value="EEF69077.1"/>
    <property type="molecule type" value="Genomic_DNA"/>
</dbReference>
<evidence type="ECO:0000313" key="2">
    <source>
        <dbReference type="Proteomes" id="UP000005950"/>
    </source>
</evidence>
<comment type="caution">
    <text evidence="1">The sequence shown here is derived from an EMBL/GenBank/DDBJ whole genome shotgun (WGS) entry which is preliminary data.</text>
</comment>
<reference evidence="1 2" key="1">
    <citation type="submission" date="2008-12" db="EMBL/GenBank/DDBJ databases">
        <authorList>
            <person name="Fulton L."/>
            <person name="Clifton S."/>
            <person name="Fulton B."/>
            <person name="Xu J."/>
            <person name="Minx P."/>
            <person name="Pepin K.H."/>
            <person name="Johnson M."/>
            <person name="Bhonagiri V."/>
            <person name="Nash W.E."/>
            <person name="Mardis E.R."/>
            <person name="Wilson R.K."/>
        </authorList>
    </citation>
    <scope>NUCLEOTIDE SEQUENCE [LARGE SCALE GENOMIC DNA]</scope>
    <source>
        <strain evidence="1 2">DSM 12042</strain>
    </source>
</reference>
<dbReference type="STRING" id="545696.HOLDEFILI_00738"/>
<evidence type="ECO:0000313" key="1">
    <source>
        <dbReference type="EMBL" id="EEF69077.1"/>
    </source>
</evidence>
<dbReference type="Proteomes" id="UP000005950">
    <property type="component" value="Unassembled WGS sequence"/>
</dbReference>
<accession>B9Y4K7</accession>
<organism evidence="1 2">
    <name type="scientific">Holdemania filiformis DSM 12042</name>
    <dbReference type="NCBI Taxonomy" id="545696"/>
    <lineage>
        <taxon>Bacteria</taxon>
        <taxon>Bacillati</taxon>
        <taxon>Bacillota</taxon>
        <taxon>Erysipelotrichia</taxon>
        <taxon>Erysipelotrichales</taxon>
        <taxon>Erysipelotrichaceae</taxon>
        <taxon>Holdemania</taxon>
    </lineage>
</organism>
<dbReference type="HOGENOM" id="CLU_2734543_0_0_9"/>
<protein>
    <submittedName>
        <fullName evidence="1">Uncharacterized protein</fullName>
    </submittedName>
</protein>
<name>B9Y4K7_9FIRM</name>
<dbReference type="AlphaFoldDB" id="B9Y4K7"/>
<sequence length="71" mass="8282">MNLLILFCPAIVKGKKKICYDNIVLNPVKKKSFIDYMCDDQDPDYGNNDPSAIKLHMRWSLIFMTVWKKTA</sequence>